<dbReference type="GO" id="GO:0005634">
    <property type="term" value="C:nucleus"/>
    <property type="evidence" value="ECO:0007669"/>
    <property type="project" value="UniProtKB-SubCell"/>
</dbReference>
<dbReference type="PROSITE" id="PS51037">
    <property type="entry name" value="YEATS"/>
    <property type="match status" value="1"/>
</dbReference>
<dbReference type="AlphaFoldDB" id="A0A9P6PN56"/>
<proteinExistence type="predicted"/>
<dbReference type="Gene3D" id="2.60.40.1970">
    <property type="entry name" value="YEATS domain"/>
    <property type="match status" value="1"/>
</dbReference>
<dbReference type="InterPro" id="IPR055129">
    <property type="entry name" value="YEATS_dom"/>
</dbReference>
<dbReference type="PANTHER" id="PTHR23195">
    <property type="entry name" value="YEATS DOMAIN"/>
    <property type="match status" value="1"/>
</dbReference>
<keyword evidence="6" id="KW-1185">Reference proteome</keyword>
<dbReference type="Proteomes" id="UP000726737">
    <property type="component" value="Unassembled WGS sequence"/>
</dbReference>
<comment type="caution">
    <text evidence="5">The sequence shown here is derived from an EMBL/GenBank/DDBJ whole genome shotgun (WGS) entry which is preliminary data.</text>
</comment>
<protein>
    <recommendedName>
        <fullName evidence="4">YEATS domain-containing protein</fullName>
    </recommendedName>
</protein>
<evidence type="ECO:0000259" key="4">
    <source>
        <dbReference type="PROSITE" id="PS51037"/>
    </source>
</evidence>
<sequence length="276" mass="31667">MPQQKAIRKEIKVVTDQNIVKGQKQNGFPMRKWKISIMGVNANGEEETMPYVDHVEYILHQTFEQPLRKVAEYPFVLQEKGWGEFDMKIMLHFVEKSIAPFVLDHDLNFQSTHYEVPSTITFKSDLKPSFLKLLNLGSSNISDRESSNDSTADAASHKRRRDALVKEKTKRIKEERSSDDESQADSSIAASGDDWDDKIDVHVLAKKFQLLQPDDLIELVQLVKANQTADMYVKEDGEAGEFHIDLRTLGNDLLTEVWDMDEEFFADYLCAHSGRI</sequence>
<feature type="compositionally biased region" description="Basic and acidic residues" evidence="3">
    <location>
        <begin position="162"/>
        <end position="176"/>
    </location>
</feature>
<evidence type="ECO:0000256" key="2">
    <source>
        <dbReference type="PROSITE-ProRule" id="PRU00376"/>
    </source>
</evidence>
<evidence type="ECO:0000313" key="5">
    <source>
        <dbReference type="EMBL" id="KAG0248884.1"/>
    </source>
</evidence>
<evidence type="ECO:0000256" key="1">
    <source>
        <dbReference type="ARBA" id="ARBA00023242"/>
    </source>
</evidence>
<dbReference type="InterPro" id="IPR005033">
    <property type="entry name" value="YEATS"/>
</dbReference>
<keyword evidence="1 2" id="KW-0539">Nucleus</keyword>
<dbReference type="Pfam" id="PF03366">
    <property type="entry name" value="YEATS"/>
    <property type="match status" value="1"/>
</dbReference>
<dbReference type="CDD" id="cd16905">
    <property type="entry name" value="YEATS_Taf14_like"/>
    <property type="match status" value="1"/>
</dbReference>
<dbReference type="GO" id="GO:0006355">
    <property type="term" value="P:regulation of DNA-templated transcription"/>
    <property type="evidence" value="ECO:0007669"/>
    <property type="project" value="InterPro"/>
</dbReference>
<feature type="region of interest" description="Disordered" evidence="3">
    <location>
        <begin position="141"/>
        <end position="190"/>
    </location>
</feature>
<dbReference type="OrthoDB" id="1741717at2759"/>
<dbReference type="InterPro" id="IPR038704">
    <property type="entry name" value="YEAST_sf"/>
</dbReference>
<comment type="subcellular location">
    <subcellularLocation>
        <location evidence="2">Nucleus</location>
    </subcellularLocation>
</comment>
<reference evidence="5" key="1">
    <citation type="journal article" date="2020" name="Fungal Divers.">
        <title>Resolving the Mortierellaceae phylogeny through synthesis of multi-gene phylogenetics and phylogenomics.</title>
        <authorList>
            <person name="Vandepol N."/>
            <person name="Liber J."/>
            <person name="Desiro A."/>
            <person name="Na H."/>
            <person name="Kennedy M."/>
            <person name="Barry K."/>
            <person name="Grigoriev I.V."/>
            <person name="Miller A.N."/>
            <person name="O'Donnell K."/>
            <person name="Stajich J.E."/>
            <person name="Bonito G."/>
        </authorList>
    </citation>
    <scope>NUCLEOTIDE SEQUENCE</scope>
    <source>
        <strain evidence="5">KOD948</strain>
    </source>
</reference>
<accession>A0A9P6PN56</accession>
<feature type="domain" description="YEATS" evidence="4">
    <location>
        <begin position="1"/>
        <end position="136"/>
    </location>
</feature>
<evidence type="ECO:0000313" key="6">
    <source>
        <dbReference type="Proteomes" id="UP000726737"/>
    </source>
</evidence>
<evidence type="ECO:0000256" key="3">
    <source>
        <dbReference type="SAM" id="MobiDB-lite"/>
    </source>
</evidence>
<organism evidence="5 6">
    <name type="scientific">Mortierella polycephala</name>
    <dbReference type="NCBI Taxonomy" id="41804"/>
    <lineage>
        <taxon>Eukaryota</taxon>
        <taxon>Fungi</taxon>
        <taxon>Fungi incertae sedis</taxon>
        <taxon>Mucoromycota</taxon>
        <taxon>Mortierellomycotina</taxon>
        <taxon>Mortierellomycetes</taxon>
        <taxon>Mortierellales</taxon>
        <taxon>Mortierellaceae</taxon>
        <taxon>Mortierella</taxon>
    </lineage>
</organism>
<dbReference type="EMBL" id="JAAAJA010000903">
    <property type="protein sequence ID" value="KAG0248884.1"/>
    <property type="molecule type" value="Genomic_DNA"/>
</dbReference>
<name>A0A9P6PN56_9FUNG</name>
<dbReference type="GO" id="GO:0000785">
    <property type="term" value="C:chromatin"/>
    <property type="evidence" value="ECO:0007669"/>
    <property type="project" value="UniProtKB-ARBA"/>
</dbReference>
<gene>
    <name evidence="5" type="ORF">BG011_009812</name>
</gene>